<evidence type="ECO:0000256" key="10">
    <source>
        <dbReference type="ARBA" id="ARBA00023136"/>
    </source>
</evidence>
<evidence type="ECO:0000313" key="14">
    <source>
        <dbReference type="EMBL" id="PPC75144.1"/>
    </source>
</evidence>
<dbReference type="GO" id="GO:0015386">
    <property type="term" value="F:potassium:proton antiporter activity"/>
    <property type="evidence" value="ECO:0007669"/>
    <property type="project" value="TreeGrafter"/>
</dbReference>
<feature type="transmembrane region" description="Helical" evidence="12">
    <location>
        <begin position="71"/>
        <end position="90"/>
    </location>
</feature>
<keyword evidence="11" id="KW-0739">Sodium transport</keyword>
<sequence length="444" mass="47630">MNAWYFLCFLSAVAIFIAFANQYLLRLQTTIAITTGSVAMSVLLMVLVKFAGNDVAEYITQAIGGLNFNLLLLKGMLGFLLFAGALEIDLHLLRHQRWEITIMALGSTLLSTVLIGYGCYFVLDLLGYPLPLVYCMLFGALISPTDPIAVLAIIKKMNAPDRISVQVEGESLFNDGVGLVVFTTVFAVAFSGEAPTFGGVAELFLVDAVGGILFGAVLAAVAHWLICRSNDPSIELLITLCIPTAGYALANMLDISGPLAMVVAGIVIGNVTRGVGFSKHSQETLSHFWHTVDAFLNALLFLLIGLLLVVMPVTWAEVGLGLLMIPLVLAARFISVALPYVGFRKFRQYDAHSVKILTWGGLRGGLALAMAASIPEHAVKIEGVDFHTLVLMMTYVVVIFSIVVQGSTIAPMIQASIEAGREPIDPELLAAEEAVAKLSHSVSK</sequence>
<evidence type="ECO:0000256" key="1">
    <source>
        <dbReference type="ARBA" id="ARBA00004651"/>
    </source>
</evidence>
<feature type="transmembrane region" description="Helical" evidence="12">
    <location>
        <begin position="255"/>
        <end position="273"/>
    </location>
</feature>
<accession>A0A2S5KJX8</accession>
<name>A0A2S5KJX8_9PROT</name>
<keyword evidence="5" id="KW-1003">Cell membrane</keyword>
<evidence type="ECO:0000256" key="2">
    <source>
        <dbReference type="ARBA" id="ARBA00007367"/>
    </source>
</evidence>
<organism evidence="14 15">
    <name type="scientific">Proteobacteria bacterium 228</name>
    <dbReference type="NCBI Taxonomy" id="2083153"/>
    <lineage>
        <taxon>Bacteria</taxon>
        <taxon>Pseudomonadati</taxon>
        <taxon>Pseudomonadota</taxon>
    </lineage>
</organism>
<dbReference type="PANTHER" id="PTHR10110">
    <property type="entry name" value="SODIUM/HYDROGEN EXCHANGER"/>
    <property type="match status" value="1"/>
</dbReference>
<feature type="transmembrane region" description="Helical" evidence="12">
    <location>
        <begin position="203"/>
        <end position="226"/>
    </location>
</feature>
<evidence type="ECO:0000259" key="13">
    <source>
        <dbReference type="Pfam" id="PF00999"/>
    </source>
</evidence>
<feature type="domain" description="Cation/H+ exchanger transmembrane" evidence="13">
    <location>
        <begin position="38"/>
        <end position="413"/>
    </location>
</feature>
<comment type="similarity">
    <text evidence="2">Belongs to the monovalent cation:proton antiporter 1 (CPA1) transporter (TC 2.A.36) family.</text>
</comment>
<protein>
    <submittedName>
        <fullName evidence="14">Sodium:proton antiporter</fullName>
    </submittedName>
</protein>
<keyword evidence="7 12" id="KW-1133">Transmembrane helix</keyword>
<feature type="transmembrane region" description="Helical" evidence="12">
    <location>
        <begin position="233"/>
        <end position="249"/>
    </location>
</feature>
<evidence type="ECO:0000256" key="6">
    <source>
        <dbReference type="ARBA" id="ARBA00022692"/>
    </source>
</evidence>
<reference evidence="14 15" key="1">
    <citation type="submission" date="2018-02" db="EMBL/GenBank/DDBJ databases">
        <title>novel marine gammaproteobacteria from coastal saline agro ecosystem.</title>
        <authorList>
            <person name="Krishnan R."/>
            <person name="Ramesh Kumar N."/>
        </authorList>
    </citation>
    <scope>NUCLEOTIDE SEQUENCE [LARGE SCALE GENOMIC DNA]</scope>
    <source>
        <strain evidence="14 15">228</strain>
    </source>
</reference>
<keyword evidence="9" id="KW-0406">Ion transport</keyword>
<dbReference type="InterPro" id="IPR006153">
    <property type="entry name" value="Cation/H_exchanger_TM"/>
</dbReference>
<feature type="transmembrane region" description="Helical" evidence="12">
    <location>
        <begin position="6"/>
        <end position="24"/>
    </location>
</feature>
<keyword evidence="10 12" id="KW-0472">Membrane</keyword>
<feature type="transmembrane region" description="Helical" evidence="12">
    <location>
        <begin position="354"/>
        <end position="374"/>
    </location>
</feature>
<comment type="subcellular location">
    <subcellularLocation>
        <location evidence="1">Cell membrane</location>
        <topology evidence="1">Multi-pass membrane protein</topology>
    </subcellularLocation>
</comment>
<evidence type="ECO:0000256" key="7">
    <source>
        <dbReference type="ARBA" id="ARBA00022989"/>
    </source>
</evidence>
<feature type="transmembrane region" description="Helical" evidence="12">
    <location>
        <begin position="386"/>
        <end position="404"/>
    </location>
</feature>
<dbReference type="PANTHER" id="PTHR10110:SF195">
    <property type="entry name" value="NA(+)_H(+) ANTIPORTER NHAS2"/>
    <property type="match status" value="1"/>
</dbReference>
<keyword evidence="4" id="KW-0050">Antiport</keyword>
<gene>
    <name evidence="14" type="ORF">C4K68_21110</name>
</gene>
<feature type="transmembrane region" description="Helical" evidence="12">
    <location>
        <begin position="294"/>
        <end position="315"/>
    </location>
</feature>
<keyword evidence="6 12" id="KW-0812">Transmembrane</keyword>
<dbReference type="Gene3D" id="6.10.140.1330">
    <property type="match status" value="1"/>
</dbReference>
<comment type="caution">
    <text evidence="14">The sequence shown here is derived from an EMBL/GenBank/DDBJ whole genome shotgun (WGS) entry which is preliminary data.</text>
</comment>
<dbReference type="GO" id="GO:0098719">
    <property type="term" value="P:sodium ion import across plasma membrane"/>
    <property type="evidence" value="ECO:0007669"/>
    <property type="project" value="TreeGrafter"/>
</dbReference>
<evidence type="ECO:0000256" key="4">
    <source>
        <dbReference type="ARBA" id="ARBA00022449"/>
    </source>
</evidence>
<dbReference type="EMBL" id="PRLP01000106">
    <property type="protein sequence ID" value="PPC75144.1"/>
    <property type="molecule type" value="Genomic_DNA"/>
</dbReference>
<dbReference type="AlphaFoldDB" id="A0A2S5KJX8"/>
<evidence type="ECO:0000256" key="3">
    <source>
        <dbReference type="ARBA" id="ARBA00022448"/>
    </source>
</evidence>
<dbReference type="InterPro" id="IPR018422">
    <property type="entry name" value="Cation/H_exchanger_CPA1"/>
</dbReference>
<dbReference type="GO" id="GO:0015385">
    <property type="term" value="F:sodium:proton antiporter activity"/>
    <property type="evidence" value="ECO:0007669"/>
    <property type="project" value="InterPro"/>
</dbReference>
<evidence type="ECO:0000256" key="11">
    <source>
        <dbReference type="ARBA" id="ARBA00023201"/>
    </source>
</evidence>
<dbReference type="Pfam" id="PF00999">
    <property type="entry name" value="Na_H_Exchanger"/>
    <property type="match status" value="1"/>
</dbReference>
<evidence type="ECO:0000256" key="5">
    <source>
        <dbReference type="ARBA" id="ARBA00022475"/>
    </source>
</evidence>
<feature type="transmembrane region" description="Helical" evidence="12">
    <location>
        <begin position="129"/>
        <end position="151"/>
    </location>
</feature>
<keyword evidence="3" id="KW-0813">Transport</keyword>
<dbReference type="OrthoDB" id="9774146at2"/>
<dbReference type="GO" id="GO:0051453">
    <property type="term" value="P:regulation of intracellular pH"/>
    <property type="evidence" value="ECO:0007669"/>
    <property type="project" value="TreeGrafter"/>
</dbReference>
<feature type="transmembrane region" description="Helical" evidence="12">
    <location>
        <begin position="31"/>
        <end position="51"/>
    </location>
</feature>
<proteinExistence type="inferred from homology"/>
<evidence type="ECO:0000313" key="15">
    <source>
        <dbReference type="Proteomes" id="UP000238196"/>
    </source>
</evidence>
<feature type="transmembrane region" description="Helical" evidence="12">
    <location>
        <begin position="321"/>
        <end position="342"/>
    </location>
</feature>
<dbReference type="GO" id="GO:0005886">
    <property type="term" value="C:plasma membrane"/>
    <property type="evidence" value="ECO:0007669"/>
    <property type="project" value="UniProtKB-SubCell"/>
</dbReference>
<keyword evidence="8" id="KW-0915">Sodium</keyword>
<dbReference type="Proteomes" id="UP000238196">
    <property type="component" value="Unassembled WGS sequence"/>
</dbReference>
<feature type="transmembrane region" description="Helical" evidence="12">
    <location>
        <begin position="102"/>
        <end position="123"/>
    </location>
</feature>
<evidence type="ECO:0000256" key="9">
    <source>
        <dbReference type="ARBA" id="ARBA00023065"/>
    </source>
</evidence>
<evidence type="ECO:0000256" key="8">
    <source>
        <dbReference type="ARBA" id="ARBA00023053"/>
    </source>
</evidence>
<evidence type="ECO:0000256" key="12">
    <source>
        <dbReference type="SAM" id="Phobius"/>
    </source>
</evidence>